<evidence type="ECO:0000313" key="3">
    <source>
        <dbReference type="Proteomes" id="UP000494365"/>
    </source>
</evidence>
<keyword evidence="3" id="KW-1185">Reference proteome</keyword>
<feature type="transmembrane region" description="Helical" evidence="1">
    <location>
        <begin position="101"/>
        <end position="127"/>
    </location>
</feature>
<sequence length="149" mass="15956">METLQTMQVVLLIGLFAVVFACAFGAMLVFAPRDMRRRIEQAGGAKVAATAVSGGELPGSGWIEKLAEISEPISKLSIPKEGWDQSALRVRMMNAGWRTPAAAAVYFAAKTVLAIALPLLAMSWLVVLPGPAFIHIYRVLLPTMTGTAE</sequence>
<name>A0A6S7AVM7_9BURK</name>
<feature type="transmembrane region" description="Helical" evidence="1">
    <location>
        <begin position="6"/>
        <end position="31"/>
    </location>
</feature>
<gene>
    <name evidence="2" type="ORF">LMG28614_00772</name>
</gene>
<dbReference type="AlphaFoldDB" id="A0A6S7AVM7"/>
<dbReference type="Proteomes" id="UP000494365">
    <property type="component" value="Unassembled WGS sequence"/>
</dbReference>
<organism evidence="2 3">
    <name type="scientific">Paraburkholderia ultramafica</name>
    <dbReference type="NCBI Taxonomy" id="1544867"/>
    <lineage>
        <taxon>Bacteria</taxon>
        <taxon>Pseudomonadati</taxon>
        <taxon>Pseudomonadota</taxon>
        <taxon>Betaproteobacteria</taxon>
        <taxon>Burkholderiales</taxon>
        <taxon>Burkholderiaceae</taxon>
        <taxon>Paraburkholderia</taxon>
    </lineage>
</organism>
<protein>
    <recommendedName>
        <fullName evidence="4">Type II secretion system protein</fullName>
    </recommendedName>
</protein>
<keyword evidence="1" id="KW-0472">Membrane</keyword>
<dbReference type="EMBL" id="CADIKK010000003">
    <property type="protein sequence ID" value="CAB3779235.1"/>
    <property type="molecule type" value="Genomic_DNA"/>
</dbReference>
<evidence type="ECO:0000313" key="2">
    <source>
        <dbReference type="EMBL" id="CAB3779235.1"/>
    </source>
</evidence>
<evidence type="ECO:0008006" key="4">
    <source>
        <dbReference type="Google" id="ProtNLM"/>
    </source>
</evidence>
<proteinExistence type="predicted"/>
<evidence type="ECO:0000256" key="1">
    <source>
        <dbReference type="SAM" id="Phobius"/>
    </source>
</evidence>
<keyword evidence="1" id="KW-0812">Transmembrane</keyword>
<reference evidence="2 3" key="1">
    <citation type="submission" date="2020-04" db="EMBL/GenBank/DDBJ databases">
        <authorList>
            <person name="De Canck E."/>
        </authorList>
    </citation>
    <scope>NUCLEOTIDE SEQUENCE [LARGE SCALE GENOMIC DNA]</scope>
    <source>
        <strain evidence="2 3">LMG 28614</strain>
    </source>
</reference>
<accession>A0A6S7AVM7</accession>
<keyword evidence="1" id="KW-1133">Transmembrane helix</keyword>